<comment type="similarity">
    <text evidence="1">Belongs to the 'phage' integrase family.</text>
</comment>
<dbReference type="InterPro" id="IPR002104">
    <property type="entry name" value="Integrase_catalytic"/>
</dbReference>
<keyword evidence="3" id="KW-0233">DNA recombination</keyword>
<evidence type="ECO:0000313" key="5">
    <source>
        <dbReference type="EMBL" id="MDN0064225.1"/>
    </source>
</evidence>
<gene>
    <name evidence="5" type="ORF">QVN30_07880</name>
</gene>
<dbReference type="InterPro" id="IPR010998">
    <property type="entry name" value="Integrase_recombinase_N"/>
</dbReference>
<dbReference type="Gene3D" id="1.10.443.10">
    <property type="entry name" value="Intergrase catalytic core"/>
    <property type="match status" value="1"/>
</dbReference>
<comment type="caution">
    <text evidence="5">The sequence shown here is derived from an EMBL/GenBank/DDBJ whole genome shotgun (WGS) entry which is preliminary data.</text>
</comment>
<sequence length="397" mass="44044">MRVEVRKDSDGVWYCRPYLGIDALGSQIRPYRRFPAASTREEAQALAEAWAAHLTADGRVRSARLFDLLVDYIEMRDRGGASPNTVKQWTLFTRNYVRRYLHGAIARDLTVTDLARFEQTLLKPKDEGGQGIGRNSVIACHNFLRGAFNWFVDAGICEQNPMIYVRKPSPDKVEAASLDEADFSAVSRALDAAMEPEVEDEASVCRCVYAFAAWLATVTGMRVGEVCAVRRRDVNRRRTFVHVGGNVIVAPGRPPWRREITKGRRCRNVTVREADIAVIDRVCAFIDRVLGPFGPDDPLVTVDGRFMSPDTVSGKFSELRDALGLPKRLTFHGLRHTHATWCLDAGVDLKTLSERMGHADESTTLRIYAHVLPGRDAAAAEAFGRAADLARGGVADG</sequence>
<reference evidence="5" key="2">
    <citation type="submission" date="2024-05" db="EMBL/GenBank/DDBJ databases">
        <title>Identification and characterization of horizontal gene transfer across gut microbiota members of farm animals based on homology search.</title>
        <authorList>
            <person name="Schwarzerova J."/>
            <person name="Nykrynova M."/>
            <person name="Jureckova K."/>
            <person name="Cejkova D."/>
            <person name="Rychlik I."/>
        </authorList>
    </citation>
    <scope>NUCLEOTIDE SEQUENCE</scope>
    <source>
        <strain evidence="5">176_SSukc20</strain>
    </source>
</reference>
<keyword evidence="2" id="KW-0238">DNA-binding</keyword>
<dbReference type="EMBL" id="JAUEIQ010000007">
    <property type="protein sequence ID" value="MDN0064225.1"/>
    <property type="molecule type" value="Genomic_DNA"/>
</dbReference>
<organism evidence="5 6">
    <name type="scientific">Collinsella ihumii</name>
    <dbReference type="NCBI Taxonomy" id="1720204"/>
    <lineage>
        <taxon>Bacteria</taxon>
        <taxon>Bacillati</taxon>
        <taxon>Actinomycetota</taxon>
        <taxon>Coriobacteriia</taxon>
        <taxon>Coriobacteriales</taxon>
        <taxon>Coriobacteriaceae</taxon>
        <taxon>Collinsella</taxon>
    </lineage>
</organism>
<dbReference type="CDD" id="cd01189">
    <property type="entry name" value="INT_ICEBs1_C_like"/>
    <property type="match status" value="1"/>
</dbReference>
<protein>
    <submittedName>
        <fullName evidence="5">Tyrosine-type recombinase/integrase</fullName>
    </submittedName>
</protein>
<dbReference type="Pfam" id="PF00589">
    <property type="entry name" value="Phage_integrase"/>
    <property type="match status" value="1"/>
</dbReference>
<reference evidence="5" key="1">
    <citation type="submission" date="2023-06" db="EMBL/GenBank/DDBJ databases">
        <authorList>
            <person name="Zeman M."/>
            <person name="Kubasova T."/>
            <person name="Jahodarova E."/>
            <person name="Nykrynova M."/>
            <person name="Rychlik I."/>
        </authorList>
    </citation>
    <scope>NUCLEOTIDE SEQUENCE</scope>
    <source>
        <strain evidence="5">176_SSukc20</strain>
    </source>
</reference>
<dbReference type="RefSeq" id="WP_289820887.1">
    <property type="nucleotide sequence ID" value="NZ_JAUEIM010000020.1"/>
</dbReference>
<name>A0ABT7XFN6_9ACTN</name>
<feature type="domain" description="Tyr recombinase" evidence="4">
    <location>
        <begin position="189"/>
        <end position="381"/>
    </location>
</feature>
<keyword evidence="6" id="KW-1185">Reference proteome</keyword>
<dbReference type="PANTHER" id="PTHR30349:SF64">
    <property type="entry name" value="PROPHAGE INTEGRASE INTD-RELATED"/>
    <property type="match status" value="1"/>
</dbReference>
<evidence type="ECO:0000256" key="1">
    <source>
        <dbReference type="ARBA" id="ARBA00008857"/>
    </source>
</evidence>
<dbReference type="SUPFAM" id="SSF56349">
    <property type="entry name" value="DNA breaking-rejoining enzymes"/>
    <property type="match status" value="1"/>
</dbReference>
<dbReference type="InterPro" id="IPR013762">
    <property type="entry name" value="Integrase-like_cat_sf"/>
</dbReference>
<dbReference type="PANTHER" id="PTHR30349">
    <property type="entry name" value="PHAGE INTEGRASE-RELATED"/>
    <property type="match status" value="1"/>
</dbReference>
<evidence type="ECO:0000256" key="2">
    <source>
        <dbReference type="ARBA" id="ARBA00023125"/>
    </source>
</evidence>
<dbReference type="PROSITE" id="PS51898">
    <property type="entry name" value="TYR_RECOMBINASE"/>
    <property type="match status" value="1"/>
</dbReference>
<dbReference type="InterPro" id="IPR011010">
    <property type="entry name" value="DNA_brk_join_enz"/>
</dbReference>
<accession>A0ABT7XFN6</accession>
<dbReference type="Proteomes" id="UP001168435">
    <property type="component" value="Unassembled WGS sequence"/>
</dbReference>
<evidence type="ECO:0000313" key="6">
    <source>
        <dbReference type="Proteomes" id="UP001168435"/>
    </source>
</evidence>
<dbReference type="Gene3D" id="1.10.150.130">
    <property type="match status" value="1"/>
</dbReference>
<evidence type="ECO:0000256" key="3">
    <source>
        <dbReference type="ARBA" id="ARBA00023172"/>
    </source>
</evidence>
<dbReference type="InterPro" id="IPR050090">
    <property type="entry name" value="Tyrosine_recombinase_XerCD"/>
</dbReference>
<evidence type="ECO:0000259" key="4">
    <source>
        <dbReference type="PROSITE" id="PS51898"/>
    </source>
</evidence>
<proteinExistence type="inferred from homology"/>